<comment type="catalytic activity">
    <reaction evidence="1">
        <text>Endonucleolytic cleavage of RNA, removing extra 3' nucleotides from tRNA precursor, generating 3' termini of tRNAs. A 3'-hydroxy group is left at the tRNA terminus and a 5'-phosphoryl group is left at the trailer molecule.</text>
        <dbReference type="EC" id="3.1.26.11"/>
    </reaction>
</comment>
<keyword evidence="7" id="KW-0479">Metal-binding</keyword>
<dbReference type="EC" id="3.1.26.11" evidence="4"/>
<dbReference type="EMBL" id="LT615250">
    <property type="protein sequence ID" value="SCO68794.1"/>
    <property type="molecule type" value="Genomic_DNA"/>
</dbReference>
<dbReference type="GO" id="GO:0005739">
    <property type="term" value="C:mitochondrion"/>
    <property type="evidence" value="ECO:0007669"/>
    <property type="project" value="TreeGrafter"/>
</dbReference>
<sequence>MEVYIQMIGCHKLAVPPSLRLFVNGEFTLFNCGENMQRFLNEHKLHVVKTRNIFFTKINPETIGGLVGLLLTIDNIANSDISIYGPKPIEQIVNSFKCSFAKLKNIKLQVHEICQSVPVVLKGNVVITPIVLQEKGESDMPNQCVETMDHMEGRIAPESADTPCGETNHLREGGAVKHGSSGGSRLDNFKKRKLQGGSAQNGDNHKGGHENGEAEKKTPQNGEPSQKEDEHEGATQKDTPNGECPPSEEIPKGIQPDGELPYKVVLPSTAKNERKDKETKLEIGQVKKKFSTICYAIECPQTIGKFHVEKAKSLNIPPGKYYGMLKSGKSITLNNKVIKPEDVCDKNIDGMKALVIDLEDVADVKFLLDELTKKENFYLKNLKYIFHLSGEEIINMDNYKNFFLSLKNVKNVKCNQSSSSLKVCPFVSTASLNNFLSKLLPTIFLKYKADTPLYDLGHASADDDDGRDDGKLASTAEEGEPTGQIGNSPQMGSASGGTAAGDLNEVEKETEKDVEKDVEKDAEKDAEKDVEKDVEKDTEKDSEKDTGKDAASQTECEQGDSYLVPNPLCKFVLHPFHKVSISTDEMLRELYPNIFNSAKTSNVLKNNEDLVKPFEHFNNRATQSYLKFPSFYFLGTGCSMPSTFRNVSGIILNVEENFRIVLDFGEGSLYQLYWMSQSWLHFSKTIKSIKVVFISHAHADHHMGLYYLLHMRRLLFPHLDDPLILIPSTLKSWMNLFSELFFDKPVNVLYNEENLEVKEKVGDDDSFVFLRPFKVAHVKESYGIKIERENIGSVVYSADTRPCDNVRMFSKNCDILIHEATFDDELLNEAIHKKHSTTHEAMQISLEVQCKTLILTHFSQRYPKAPKLNKSSSSEINEIMNKTIYSFDYMCIPLNLINELPHYFSILLNLLEKIF</sequence>
<evidence type="ECO:0000256" key="2">
    <source>
        <dbReference type="ARBA" id="ARBA00001947"/>
    </source>
</evidence>
<evidence type="ECO:0000256" key="7">
    <source>
        <dbReference type="ARBA" id="ARBA00022723"/>
    </source>
</evidence>
<dbReference type="GO" id="GO:0046872">
    <property type="term" value="F:metal ion binding"/>
    <property type="evidence" value="ECO:0007669"/>
    <property type="project" value="UniProtKB-KW"/>
</dbReference>
<feature type="compositionally biased region" description="Basic and acidic residues" evidence="11">
    <location>
        <begin position="225"/>
        <end position="235"/>
    </location>
</feature>
<keyword evidence="9" id="KW-0378">Hydrolase</keyword>
<dbReference type="SUPFAM" id="SSF56281">
    <property type="entry name" value="Metallo-hydrolase/oxidoreductase"/>
    <property type="match status" value="2"/>
</dbReference>
<dbReference type="GO" id="GO:1990180">
    <property type="term" value="P:mitochondrial tRNA 3'-end processing"/>
    <property type="evidence" value="ECO:0007669"/>
    <property type="project" value="TreeGrafter"/>
</dbReference>
<feature type="compositionally biased region" description="Polar residues" evidence="11">
    <location>
        <begin position="484"/>
        <end position="493"/>
    </location>
</feature>
<keyword evidence="10" id="KW-0862">Zinc</keyword>
<dbReference type="SMART" id="SM00849">
    <property type="entry name" value="Lactamase_B"/>
    <property type="match status" value="1"/>
</dbReference>
<dbReference type="eggNOG" id="KOG2121">
    <property type="taxonomic scope" value="Eukaryota"/>
</dbReference>
<keyword evidence="8" id="KW-0255">Endonuclease</keyword>
<dbReference type="PANTHER" id="PTHR12553:SF49">
    <property type="entry name" value="ZINC PHOSPHODIESTERASE ELAC PROTEIN 2"/>
    <property type="match status" value="1"/>
</dbReference>
<evidence type="ECO:0000256" key="11">
    <source>
        <dbReference type="SAM" id="MobiDB-lite"/>
    </source>
</evidence>
<evidence type="ECO:0000256" key="3">
    <source>
        <dbReference type="ARBA" id="ARBA00007823"/>
    </source>
</evidence>
<dbReference type="VEuPathDB" id="PlasmoDB:PVX_117195"/>
<keyword evidence="6" id="KW-0540">Nuclease</keyword>
<feature type="domain" description="Metallo-beta-lactamase" evidence="12">
    <location>
        <begin position="646"/>
        <end position="857"/>
    </location>
</feature>
<feature type="compositionally biased region" description="Basic and acidic residues" evidence="11">
    <location>
        <begin position="505"/>
        <end position="548"/>
    </location>
</feature>
<dbReference type="Pfam" id="PF12706">
    <property type="entry name" value="Lactamase_B_2"/>
    <property type="match status" value="1"/>
</dbReference>
<accession>A0A1G4H1Q6</accession>
<evidence type="ECO:0000256" key="6">
    <source>
        <dbReference type="ARBA" id="ARBA00022722"/>
    </source>
</evidence>
<dbReference type="InterPro" id="IPR047151">
    <property type="entry name" value="RNZ2-like"/>
</dbReference>
<feature type="region of interest" description="Disordered" evidence="11">
    <location>
        <begin position="156"/>
        <end position="260"/>
    </location>
</feature>
<evidence type="ECO:0000259" key="12">
    <source>
        <dbReference type="SMART" id="SM00849"/>
    </source>
</evidence>
<evidence type="ECO:0000256" key="5">
    <source>
        <dbReference type="ARBA" id="ARBA00022694"/>
    </source>
</evidence>
<dbReference type="VEuPathDB" id="PlasmoDB:PVP01_1241500"/>
<organism evidence="13 14">
    <name type="scientific">Plasmodium vivax</name>
    <name type="common">malaria parasite P. vivax</name>
    <dbReference type="NCBI Taxonomy" id="5855"/>
    <lineage>
        <taxon>Eukaryota</taxon>
        <taxon>Sar</taxon>
        <taxon>Alveolata</taxon>
        <taxon>Apicomplexa</taxon>
        <taxon>Aconoidasida</taxon>
        <taxon>Haemosporida</taxon>
        <taxon>Plasmodiidae</taxon>
        <taxon>Plasmodium</taxon>
        <taxon>Plasmodium (Plasmodium)</taxon>
    </lineage>
</organism>
<dbReference type="GO" id="GO:0042781">
    <property type="term" value="F:3'-tRNA processing endoribonuclease activity"/>
    <property type="evidence" value="ECO:0007669"/>
    <property type="project" value="UniProtKB-EC"/>
</dbReference>
<keyword evidence="5" id="KW-0819">tRNA processing</keyword>
<evidence type="ECO:0000256" key="10">
    <source>
        <dbReference type="ARBA" id="ARBA00022833"/>
    </source>
</evidence>
<evidence type="ECO:0000313" key="13">
    <source>
        <dbReference type="EMBL" id="SCO68794.1"/>
    </source>
</evidence>
<feature type="compositionally biased region" description="Basic and acidic residues" evidence="11">
    <location>
        <begin position="203"/>
        <end position="218"/>
    </location>
</feature>
<feature type="region of interest" description="Disordered" evidence="11">
    <location>
        <begin position="458"/>
        <end position="557"/>
    </location>
</feature>
<evidence type="ECO:0000313" key="14">
    <source>
        <dbReference type="Proteomes" id="UP000196402"/>
    </source>
</evidence>
<dbReference type="AlphaFoldDB" id="A0A1G4H1Q6"/>
<protein>
    <recommendedName>
        <fullName evidence="4">ribonuclease Z</fullName>
        <ecNumber evidence="4">3.1.26.11</ecNumber>
    </recommendedName>
</protein>
<comment type="cofactor">
    <cofactor evidence="2">
        <name>Zn(2+)</name>
        <dbReference type="ChEBI" id="CHEBI:29105"/>
    </cofactor>
</comment>
<dbReference type="Gene3D" id="3.60.15.10">
    <property type="entry name" value="Ribonuclease Z/Hydroxyacylglutathione hydrolase-like"/>
    <property type="match status" value="3"/>
</dbReference>
<proteinExistence type="inferred from homology"/>
<evidence type="ECO:0000256" key="1">
    <source>
        <dbReference type="ARBA" id="ARBA00000402"/>
    </source>
</evidence>
<gene>
    <name evidence="13" type="ORF">PVT01_120045600</name>
</gene>
<dbReference type="Proteomes" id="UP000196402">
    <property type="component" value="Chromosome 12"/>
</dbReference>
<reference evidence="13 14" key="1">
    <citation type="submission" date="2016-07" db="EMBL/GenBank/DDBJ databases">
        <authorList>
            <consortium name="Pathogen Informatics"/>
        </authorList>
    </citation>
    <scope>NUCLEOTIDE SEQUENCE [LARGE SCALE GENOMIC DNA]</scope>
</reference>
<name>A0A1G4H1Q6_PLAVI</name>
<dbReference type="InterPro" id="IPR036866">
    <property type="entry name" value="RibonucZ/Hydroxyglut_hydro"/>
</dbReference>
<dbReference type="InterPro" id="IPR001279">
    <property type="entry name" value="Metallo-B-lactamas"/>
</dbReference>
<evidence type="ECO:0000256" key="4">
    <source>
        <dbReference type="ARBA" id="ARBA00012477"/>
    </source>
</evidence>
<dbReference type="FunFam" id="3.60.15.10:FF:000078">
    <property type="entry name" value="Ribonuclease Z, putative"/>
    <property type="match status" value="1"/>
</dbReference>
<dbReference type="CDD" id="cd07718">
    <property type="entry name" value="RNaseZ_ELAC1_ELAC2-C-term-like_MBL-fold"/>
    <property type="match status" value="1"/>
</dbReference>
<evidence type="ECO:0000256" key="9">
    <source>
        <dbReference type="ARBA" id="ARBA00022801"/>
    </source>
</evidence>
<evidence type="ECO:0000256" key="8">
    <source>
        <dbReference type="ARBA" id="ARBA00022759"/>
    </source>
</evidence>
<dbReference type="PANTHER" id="PTHR12553">
    <property type="entry name" value="ZINC PHOSPHODIESTERASE ELAC PROTEIN 2"/>
    <property type="match status" value="1"/>
</dbReference>
<comment type="similarity">
    <text evidence="3">Belongs to the RNase Z family.</text>
</comment>
<dbReference type="VEuPathDB" id="PlasmoDB:PVPAM_120046600"/>